<gene>
    <name evidence="2" type="ORF">MM415A01780_0009</name>
    <name evidence="3" type="ORF">MM415B02281_0010</name>
</gene>
<feature type="compositionally biased region" description="Acidic residues" evidence="1">
    <location>
        <begin position="41"/>
        <end position="66"/>
    </location>
</feature>
<evidence type="ECO:0000313" key="2">
    <source>
        <dbReference type="EMBL" id="QJA75443.1"/>
    </source>
</evidence>
<accession>A0A6M3KSQ8</accession>
<feature type="region of interest" description="Disordered" evidence="1">
    <location>
        <begin position="1"/>
        <end position="108"/>
    </location>
</feature>
<evidence type="ECO:0000313" key="3">
    <source>
        <dbReference type="EMBL" id="QJA85086.1"/>
    </source>
</evidence>
<dbReference type="AlphaFoldDB" id="A0A6M3KSQ8"/>
<feature type="compositionally biased region" description="Basic and acidic residues" evidence="1">
    <location>
        <begin position="84"/>
        <end position="106"/>
    </location>
</feature>
<organism evidence="3">
    <name type="scientific">viral metagenome</name>
    <dbReference type="NCBI Taxonomy" id="1070528"/>
    <lineage>
        <taxon>unclassified sequences</taxon>
        <taxon>metagenomes</taxon>
        <taxon>organismal metagenomes</taxon>
    </lineage>
</organism>
<protein>
    <submittedName>
        <fullName evidence="3">Uncharacterized protein</fullName>
    </submittedName>
</protein>
<name>A0A6M3KSQ8_9ZZZZ</name>
<sequence>MSADESVDYSDPADNRSSTGDEPANLDADPDELPGSITSSLDDDAQNSGDTEEGAEEEEASEEQEQIESLTKQLNDTKGAFAKSQEELHKLQGKLEAHTETGRETGPDWLDEVDASEAVAEPGKFTVDVIRKLRDEIAGVIIARDNFIKQQLEAGSAEHLLLKPVIDRLKADPDYAGFSLQQLAVIAKKEKAAEGQREKPENRGKPGGGRAPRGRRAIDVKKSPLFRKIYGNQFDMQEEEE</sequence>
<proteinExistence type="predicted"/>
<dbReference type="EMBL" id="MT142553">
    <property type="protein sequence ID" value="QJA85086.1"/>
    <property type="molecule type" value="Genomic_DNA"/>
</dbReference>
<feature type="compositionally biased region" description="Basic and acidic residues" evidence="1">
    <location>
        <begin position="189"/>
        <end position="204"/>
    </location>
</feature>
<reference evidence="3" key="1">
    <citation type="submission" date="2020-03" db="EMBL/GenBank/DDBJ databases">
        <title>The deep terrestrial virosphere.</title>
        <authorList>
            <person name="Holmfeldt K."/>
            <person name="Nilsson E."/>
            <person name="Simone D."/>
            <person name="Lopez-Fernandez M."/>
            <person name="Wu X."/>
            <person name="de Brujin I."/>
            <person name="Lundin D."/>
            <person name="Andersson A."/>
            <person name="Bertilsson S."/>
            <person name="Dopson M."/>
        </authorList>
    </citation>
    <scope>NUCLEOTIDE SEQUENCE</scope>
    <source>
        <strain evidence="2">MM415A01780</strain>
        <strain evidence="3">MM415B02281</strain>
    </source>
</reference>
<feature type="region of interest" description="Disordered" evidence="1">
    <location>
        <begin position="189"/>
        <end position="223"/>
    </location>
</feature>
<dbReference type="EMBL" id="MT142164">
    <property type="protein sequence ID" value="QJA75443.1"/>
    <property type="molecule type" value="Genomic_DNA"/>
</dbReference>
<evidence type="ECO:0000256" key="1">
    <source>
        <dbReference type="SAM" id="MobiDB-lite"/>
    </source>
</evidence>